<name>A0A2C9U2Z9_MANES</name>
<dbReference type="AlphaFoldDB" id="A0A2C9U2Z9"/>
<evidence type="ECO:0000313" key="1">
    <source>
        <dbReference type="EMBL" id="OAY24005.1"/>
    </source>
</evidence>
<dbReference type="EMBL" id="CM004404">
    <property type="protein sequence ID" value="OAY24005.1"/>
    <property type="molecule type" value="Genomic_DNA"/>
</dbReference>
<accession>A0A2C9U2Z9</accession>
<proteinExistence type="predicted"/>
<gene>
    <name evidence="1" type="ORF">MANES_18G124900</name>
</gene>
<sequence length="175" mass="18984">MLIHHSRAACCGAKLHPAWHILHHIAPQQPALLWSKCSYTTAEQPAVVQNAPWHHGAKAIGCNLHHSRAGTTAACCGAELHPVWCILHHSSLLGAICTTTACSAVVLTQQLLWCKMLCTIAEQPAVVQNCSQQIAVVQKLLWWVQSESQEATAAVVQNCTQQPAVVHDCTIAVVW</sequence>
<protein>
    <submittedName>
        <fullName evidence="1">Uncharacterized protein</fullName>
    </submittedName>
</protein>
<reference evidence="1" key="1">
    <citation type="submission" date="2016-02" db="EMBL/GenBank/DDBJ databases">
        <title>WGS assembly of Manihot esculenta.</title>
        <authorList>
            <person name="Bredeson J.V."/>
            <person name="Prochnik S.E."/>
            <person name="Lyons J.B."/>
            <person name="Schmutz J."/>
            <person name="Grimwood J."/>
            <person name="Vrebalov J."/>
            <person name="Bart R.S."/>
            <person name="Amuge T."/>
            <person name="Ferguson M.E."/>
            <person name="Green R."/>
            <person name="Putnam N."/>
            <person name="Stites J."/>
            <person name="Rounsley S."/>
            <person name="Rokhsar D.S."/>
        </authorList>
    </citation>
    <scope>NUCLEOTIDE SEQUENCE [LARGE SCALE GENOMIC DNA]</scope>
    <source>
        <tissue evidence="1">Leaf</tissue>
    </source>
</reference>
<organism evidence="1">
    <name type="scientific">Manihot esculenta</name>
    <name type="common">Cassava</name>
    <name type="synonym">Jatropha manihot</name>
    <dbReference type="NCBI Taxonomy" id="3983"/>
    <lineage>
        <taxon>Eukaryota</taxon>
        <taxon>Viridiplantae</taxon>
        <taxon>Streptophyta</taxon>
        <taxon>Embryophyta</taxon>
        <taxon>Tracheophyta</taxon>
        <taxon>Spermatophyta</taxon>
        <taxon>Magnoliopsida</taxon>
        <taxon>eudicotyledons</taxon>
        <taxon>Gunneridae</taxon>
        <taxon>Pentapetalae</taxon>
        <taxon>rosids</taxon>
        <taxon>fabids</taxon>
        <taxon>Malpighiales</taxon>
        <taxon>Euphorbiaceae</taxon>
        <taxon>Crotonoideae</taxon>
        <taxon>Manihoteae</taxon>
        <taxon>Manihot</taxon>
    </lineage>
</organism>